<dbReference type="EMBL" id="PDLN01000017">
    <property type="protein sequence ID" value="RDW62573.1"/>
    <property type="molecule type" value="Genomic_DNA"/>
</dbReference>
<dbReference type="Proteomes" id="UP000256328">
    <property type="component" value="Unassembled WGS sequence"/>
</dbReference>
<keyword evidence="3" id="KW-1185">Reference proteome</keyword>
<name>A0A3D8QL76_9HELO</name>
<sequence length="130" mass="14107">MHPPSFSGRTTRSSYPSAAMADRALTSKRASRKRMLRLGSRGTKPWQRAKGQAAKTMGRPSYLSTLGCVPDAGEKGEVWLLCRLAALAFPAKPFLLAWFCFSANYWAVCLVQPADVRAWDWGAGTAAIGG</sequence>
<feature type="region of interest" description="Disordered" evidence="1">
    <location>
        <begin position="1"/>
        <end position="63"/>
    </location>
</feature>
<comment type="caution">
    <text evidence="2">The sequence shown here is derived from an EMBL/GenBank/DDBJ whole genome shotgun (WGS) entry which is preliminary data.</text>
</comment>
<reference evidence="2 3" key="1">
    <citation type="journal article" date="2018" name="IMA Fungus">
        <title>IMA Genome-F 9: Draft genome sequence of Annulohypoxylon stygium, Aspergillus mulundensis, Berkeleyomyces basicola (syn. Thielaviopsis basicola), Ceratocystis smalleyi, two Cercospora beticola strains, Coleophoma cylindrospora, Fusarium fracticaudum, Phialophora cf. hyalina, and Morchella septimelata.</title>
        <authorList>
            <person name="Wingfield B.D."/>
            <person name="Bills G.F."/>
            <person name="Dong Y."/>
            <person name="Huang W."/>
            <person name="Nel W.J."/>
            <person name="Swalarsk-Parry B.S."/>
            <person name="Vaghefi N."/>
            <person name="Wilken P.M."/>
            <person name="An Z."/>
            <person name="de Beer Z.W."/>
            <person name="De Vos L."/>
            <person name="Chen L."/>
            <person name="Duong T.A."/>
            <person name="Gao Y."/>
            <person name="Hammerbacher A."/>
            <person name="Kikkert J.R."/>
            <person name="Li Y."/>
            <person name="Li H."/>
            <person name="Li K."/>
            <person name="Li Q."/>
            <person name="Liu X."/>
            <person name="Ma X."/>
            <person name="Naidoo K."/>
            <person name="Pethybridge S.J."/>
            <person name="Sun J."/>
            <person name="Steenkamp E.T."/>
            <person name="van der Nest M.A."/>
            <person name="van Wyk S."/>
            <person name="Wingfield M.J."/>
            <person name="Xiong C."/>
            <person name="Yue Q."/>
            <person name="Zhang X."/>
        </authorList>
    </citation>
    <scope>NUCLEOTIDE SEQUENCE [LARGE SCALE GENOMIC DNA]</scope>
    <source>
        <strain evidence="2 3">BP5796</strain>
    </source>
</reference>
<gene>
    <name evidence="2" type="ORF">BP5796_10875</name>
</gene>
<protein>
    <submittedName>
        <fullName evidence="2">Uncharacterized protein</fullName>
    </submittedName>
</protein>
<feature type="compositionally biased region" description="Polar residues" evidence="1">
    <location>
        <begin position="7"/>
        <end position="16"/>
    </location>
</feature>
<evidence type="ECO:0000313" key="2">
    <source>
        <dbReference type="EMBL" id="RDW62573.1"/>
    </source>
</evidence>
<proteinExistence type="predicted"/>
<accession>A0A3D8QL76</accession>
<organism evidence="2 3">
    <name type="scientific">Coleophoma crateriformis</name>
    <dbReference type="NCBI Taxonomy" id="565419"/>
    <lineage>
        <taxon>Eukaryota</taxon>
        <taxon>Fungi</taxon>
        <taxon>Dikarya</taxon>
        <taxon>Ascomycota</taxon>
        <taxon>Pezizomycotina</taxon>
        <taxon>Leotiomycetes</taxon>
        <taxon>Helotiales</taxon>
        <taxon>Dermateaceae</taxon>
        <taxon>Coleophoma</taxon>
    </lineage>
</organism>
<dbReference type="AlphaFoldDB" id="A0A3D8QL76"/>
<evidence type="ECO:0000256" key="1">
    <source>
        <dbReference type="SAM" id="MobiDB-lite"/>
    </source>
</evidence>
<evidence type="ECO:0000313" key="3">
    <source>
        <dbReference type="Proteomes" id="UP000256328"/>
    </source>
</evidence>